<sequence>QPLREVRRPRPGGDGGRAGGRRGHPRRRPGLLRVDLRRPGRARRRRHPADRRAGHRLDGRRRAHRRLPQAGGRRDRRRPARRAHVEREGQARAAAGARAQRL</sequence>
<dbReference type="EMBL" id="CADCVS010000424">
    <property type="protein sequence ID" value="CAA9524593.1"/>
    <property type="molecule type" value="Genomic_DNA"/>
</dbReference>
<feature type="compositionally biased region" description="Basic residues" evidence="1">
    <location>
        <begin position="58"/>
        <end position="67"/>
    </location>
</feature>
<reference evidence="2" key="1">
    <citation type="submission" date="2020-02" db="EMBL/GenBank/DDBJ databases">
        <authorList>
            <person name="Meier V. D."/>
        </authorList>
    </citation>
    <scope>NUCLEOTIDE SEQUENCE</scope>
    <source>
        <strain evidence="2">AVDCRST_MAG30</strain>
    </source>
</reference>
<feature type="compositionally biased region" description="Basic residues" evidence="1">
    <location>
        <begin position="39"/>
        <end position="49"/>
    </location>
</feature>
<dbReference type="AlphaFoldDB" id="A0A6J4TKR9"/>
<protein>
    <submittedName>
        <fullName evidence="2">Uncharacterized protein</fullName>
    </submittedName>
</protein>
<feature type="compositionally biased region" description="Basic residues" evidence="1">
    <location>
        <begin position="19"/>
        <end position="30"/>
    </location>
</feature>
<feature type="non-terminal residue" evidence="2">
    <location>
        <position position="102"/>
    </location>
</feature>
<evidence type="ECO:0000313" key="2">
    <source>
        <dbReference type="EMBL" id="CAA9524593.1"/>
    </source>
</evidence>
<proteinExistence type="predicted"/>
<feature type="non-terminal residue" evidence="2">
    <location>
        <position position="1"/>
    </location>
</feature>
<evidence type="ECO:0000256" key="1">
    <source>
        <dbReference type="SAM" id="MobiDB-lite"/>
    </source>
</evidence>
<organism evidence="2">
    <name type="scientific">uncultured Solirubrobacteraceae bacterium</name>
    <dbReference type="NCBI Taxonomy" id="1162706"/>
    <lineage>
        <taxon>Bacteria</taxon>
        <taxon>Bacillati</taxon>
        <taxon>Actinomycetota</taxon>
        <taxon>Thermoleophilia</taxon>
        <taxon>Solirubrobacterales</taxon>
        <taxon>Solirubrobacteraceae</taxon>
        <taxon>environmental samples</taxon>
    </lineage>
</organism>
<feature type="compositionally biased region" description="Low complexity" evidence="1">
    <location>
        <begin position="91"/>
        <end position="102"/>
    </location>
</feature>
<accession>A0A6J4TKR9</accession>
<feature type="region of interest" description="Disordered" evidence="1">
    <location>
        <begin position="1"/>
        <end position="102"/>
    </location>
</feature>
<gene>
    <name evidence="2" type="ORF">AVDCRST_MAG30-3269</name>
</gene>
<name>A0A6J4TKR9_9ACTN</name>